<comment type="caution">
    <text evidence="4">The sequence shown here is derived from an EMBL/GenBank/DDBJ whole genome shotgun (WGS) entry which is preliminary data.</text>
</comment>
<dbReference type="SUPFAM" id="SSF51735">
    <property type="entry name" value="NAD(P)-binding Rossmann-fold domains"/>
    <property type="match status" value="1"/>
</dbReference>
<evidence type="ECO:0000313" key="4">
    <source>
        <dbReference type="EMBL" id="GAA2176576.1"/>
    </source>
</evidence>
<dbReference type="InterPro" id="IPR051911">
    <property type="entry name" value="SDR_oxidoreductase"/>
</dbReference>
<gene>
    <name evidence="4" type="ORF">GCM10009846_30920</name>
</gene>
<dbReference type="PANTHER" id="PTHR43976">
    <property type="entry name" value="SHORT CHAIN DEHYDROGENASE"/>
    <property type="match status" value="1"/>
</dbReference>
<dbReference type="PRINTS" id="PR00081">
    <property type="entry name" value="GDHRDH"/>
</dbReference>
<dbReference type="Gene3D" id="3.40.50.720">
    <property type="entry name" value="NAD(P)-binding Rossmann-like Domain"/>
    <property type="match status" value="1"/>
</dbReference>
<dbReference type="Proteomes" id="UP001501599">
    <property type="component" value="Unassembled WGS sequence"/>
</dbReference>
<dbReference type="EMBL" id="BAAAQT010000008">
    <property type="protein sequence ID" value="GAA2176576.1"/>
    <property type="molecule type" value="Genomic_DNA"/>
</dbReference>
<dbReference type="InterPro" id="IPR036291">
    <property type="entry name" value="NAD(P)-bd_dom_sf"/>
</dbReference>
<protein>
    <recommendedName>
        <fullName evidence="6">Short-chain dehydrogenase/reductase</fullName>
    </recommendedName>
</protein>
<dbReference type="PRINTS" id="PR00080">
    <property type="entry name" value="SDRFAMILY"/>
</dbReference>
<dbReference type="InterPro" id="IPR020904">
    <property type="entry name" value="Sc_DH/Rdtase_CS"/>
</dbReference>
<reference evidence="5" key="1">
    <citation type="journal article" date="2019" name="Int. J. Syst. Evol. Microbiol.">
        <title>The Global Catalogue of Microorganisms (GCM) 10K type strain sequencing project: providing services to taxonomists for standard genome sequencing and annotation.</title>
        <authorList>
            <consortium name="The Broad Institute Genomics Platform"/>
            <consortium name="The Broad Institute Genome Sequencing Center for Infectious Disease"/>
            <person name="Wu L."/>
            <person name="Ma J."/>
        </authorList>
    </citation>
    <scope>NUCLEOTIDE SEQUENCE [LARGE SCALE GENOMIC DNA]</scope>
    <source>
        <strain evidence="5">JCM 16026</strain>
    </source>
</reference>
<evidence type="ECO:0000256" key="2">
    <source>
        <dbReference type="ARBA" id="ARBA00023002"/>
    </source>
</evidence>
<keyword evidence="5" id="KW-1185">Reference proteome</keyword>
<evidence type="ECO:0008006" key="6">
    <source>
        <dbReference type="Google" id="ProtNLM"/>
    </source>
</evidence>
<dbReference type="Pfam" id="PF00106">
    <property type="entry name" value="adh_short"/>
    <property type="match status" value="1"/>
</dbReference>
<proteinExistence type="inferred from homology"/>
<name>A0ABP5MUY5_9MICO</name>
<dbReference type="PROSITE" id="PS00061">
    <property type="entry name" value="ADH_SHORT"/>
    <property type="match status" value="1"/>
</dbReference>
<sequence>MITGAGSGLGRALALTALDAGRHVVATVRNDHPLPTQERLTVLRLDVRDRDAARAAVERAAQALGGLDVLVNNAGVGLVGAVEEATEEEARTIVDTNMLGPLWLSQAAIPIMRAQGRGHIVQVSSVGAAGTMPMLGLYAATKWGLEAFGEAMAGEVREHGVRVTLVEPGALDTAWGGASMRFSQPDAAYERLRLATFGTAQVPWPSSE</sequence>
<organism evidence="4 5">
    <name type="scientific">Agrococcus versicolor</name>
    <dbReference type="NCBI Taxonomy" id="501482"/>
    <lineage>
        <taxon>Bacteria</taxon>
        <taxon>Bacillati</taxon>
        <taxon>Actinomycetota</taxon>
        <taxon>Actinomycetes</taxon>
        <taxon>Micrococcales</taxon>
        <taxon>Microbacteriaceae</taxon>
        <taxon>Agrococcus</taxon>
    </lineage>
</organism>
<evidence type="ECO:0000256" key="1">
    <source>
        <dbReference type="ARBA" id="ARBA00006484"/>
    </source>
</evidence>
<comment type="similarity">
    <text evidence="1 3">Belongs to the short-chain dehydrogenases/reductases (SDR) family.</text>
</comment>
<accession>A0ABP5MUY5</accession>
<keyword evidence="2" id="KW-0560">Oxidoreductase</keyword>
<evidence type="ECO:0000256" key="3">
    <source>
        <dbReference type="RuleBase" id="RU000363"/>
    </source>
</evidence>
<dbReference type="InterPro" id="IPR002347">
    <property type="entry name" value="SDR_fam"/>
</dbReference>
<evidence type="ECO:0000313" key="5">
    <source>
        <dbReference type="Proteomes" id="UP001501599"/>
    </source>
</evidence>
<dbReference type="PANTHER" id="PTHR43976:SF16">
    <property type="entry name" value="SHORT-CHAIN DEHYDROGENASE_REDUCTASE FAMILY PROTEIN"/>
    <property type="match status" value="1"/>
</dbReference>